<accession>A0A146FNL0</accession>
<gene>
    <name evidence="1" type="ORF">RIB2604_02103330</name>
</gene>
<protein>
    <submittedName>
        <fullName evidence="1">Kinesin heavy chain subunit</fullName>
    </submittedName>
</protein>
<comment type="caution">
    <text evidence="1">The sequence shown here is derived from an EMBL/GenBank/DDBJ whole genome shotgun (WGS) entry which is preliminary data.</text>
</comment>
<organism evidence="1 2">
    <name type="scientific">Aspergillus kawachii</name>
    <name type="common">White koji mold</name>
    <name type="synonym">Aspergillus awamori var. kawachi</name>
    <dbReference type="NCBI Taxonomy" id="1069201"/>
    <lineage>
        <taxon>Eukaryota</taxon>
        <taxon>Fungi</taxon>
        <taxon>Dikarya</taxon>
        <taxon>Ascomycota</taxon>
        <taxon>Pezizomycotina</taxon>
        <taxon>Eurotiomycetes</taxon>
        <taxon>Eurotiomycetidae</taxon>
        <taxon>Eurotiales</taxon>
        <taxon>Aspergillaceae</taxon>
        <taxon>Aspergillus</taxon>
        <taxon>Aspergillus subgen. Circumdati</taxon>
    </lineage>
</organism>
<dbReference type="AlphaFoldDB" id="A0A146FNL0"/>
<dbReference type="EMBL" id="BCWF01000021">
    <property type="protein sequence ID" value="GAT26651.1"/>
    <property type="molecule type" value="Genomic_DNA"/>
</dbReference>
<name>A0A146FNL0_ASPKA</name>
<evidence type="ECO:0000313" key="2">
    <source>
        <dbReference type="Proteomes" id="UP000075230"/>
    </source>
</evidence>
<proteinExistence type="predicted"/>
<dbReference type="Proteomes" id="UP000075230">
    <property type="component" value="Unassembled WGS sequence"/>
</dbReference>
<sequence length="99" mass="11404">MLTTKNLEPGQFQGRDYLNRSIGFINVLMEKDMLQDKAQKIGERDSPQSYADYRTIRDEAYGVMVEEMRLCSRAYVVGQLAPSNERFVIMATLMDQMGQ</sequence>
<reference evidence="2" key="2">
    <citation type="submission" date="2016-02" db="EMBL/GenBank/DDBJ databases">
        <title>Genome sequencing of Aspergillus luchuensis NBRC 4314.</title>
        <authorList>
            <person name="Yamada O."/>
        </authorList>
    </citation>
    <scope>NUCLEOTIDE SEQUENCE [LARGE SCALE GENOMIC DNA]</scope>
    <source>
        <strain evidence="2">RIB 2604</strain>
    </source>
</reference>
<reference evidence="1 2" key="1">
    <citation type="journal article" date="2016" name="DNA Res.">
        <title>Genome sequence of Aspergillus luchuensis NBRC 4314.</title>
        <authorList>
            <person name="Yamada O."/>
            <person name="Machida M."/>
            <person name="Hosoyama A."/>
            <person name="Goto M."/>
            <person name="Takahashi T."/>
            <person name="Futagami T."/>
            <person name="Yamagata Y."/>
            <person name="Takeuchi M."/>
            <person name="Kobayashi T."/>
            <person name="Koike H."/>
            <person name="Abe K."/>
            <person name="Asai K."/>
            <person name="Arita M."/>
            <person name="Fujita N."/>
            <person name="Fukuda K."/>
            <person name="Higa K."/>
            <person name="Horikawa H."/>
            <person name="Ishikawa T."/>
            <person name="Jinno K."/>
            <person name="Kato Y."/>
            <person name="Kirimura K."/>
            <person name="Mizutani O."/>
            <person name="Nakasone K."/>
            <person name="Sano M."/>
            <person name="Shiraishi Y."/>
            <person name="Tsukahara M."/>
            <person name="Gomi K."/>
        </authorList>
    </citation>
    <scope>NUCLEOTIDE SEQUENCE [LARGE SCALE GENOMIC DNA]</scope>
    <source>
        <strain evidence="1 2">RIB 2604</strain>
    </source>
</reference>
<evidence type="ECO:0000313" key="1">
    <source>
        <dbReference type="EMBL" id="GAT26651.1"/>
    </source>
</evidence>